<comment type="function">
    <text evidence="7">Activator of cell division through the inhibition of FtsZ GTPase activity, therefore promoting FtsZ assembly into bundles of protofilaments necessary for the formation of the division Z ring. It is recruited early at mid-cell but it is not essential for cell division.</text>
</comment>
<evidence type="ECO:0000256" key="9">
    <source>
        <dbReference type="ARBA" id="ARBA00033158"/>
    </source>
</evidence>
<evidence type="ECO:0000256" key="7">
    <source>
        <dbReference type="ARBA" id="ARBA00024910"/>
    </source>
</evidence>
<comment type="subunit">
    <text evidence="8">Homodimer. Interacts with FtsZ.</text>
</comment>
<keyword evidence="6" id="KW-0131">Cell cycle</keyword>
<evidence type="ECO:0000256" key="10">
    <source>
        <dbReference type="SAM" id="Coils"/>
    </source>
</evidence>
<evidence type="ECO:0000256" key="6">
    <source>
        <dbReference type="ARBA" id="ARBA00023306"/>
    </source>
</evidence>
<dbReference type="Proteomes" id="UP001499951">
    <property type="component" value="Unassembled WGS sequence"/>
</dbReference>
<dbReference type="InterPro" id="IPR007838">
    <property type="entry name" value="Cell_div_ZapA-like"/>
</dbReference>
<reference evidence="12" key="1">
    <citation type="journal article" date="2019" name="Int. J. Syst. Evol. Microbiol.">
        <title>The Global Catalogue of Microorganisms (GCM) 10K type strain sequencing project: providing services to taxonomists for standard genome sequencing and annotation.</title>
        <authorList>
            <consortium name="The Broad Institute Genomics Platform"/>
            <consortium name="The Broad Institute Genome Sequencing Center for Infectious Disease"/>
            <person name="Wu L."/>
            <person name="Ma J."/>
        </authorList>
    </citation>
    <scope>NUCLEOTIDE SEQUENCE [LARGE SCALE GENOMIC DNA]</scope>
    <source>
        <strain evidence="12">JCM 15089</strain>
    </source>
</reference>
<keyword evidence="5" id="KW-0717">Septation</keyword>
<dbReference type="GO" id="GO:0051301">
    <property type="term" value="P:cell division"/>
    <property type="evidence" value="ECO:0007669"/>
    <property type="project" value="UniProtKB-KW"/>
</dbReference>
<evidence type="ECO:0000256" key="3">
    <source>
        <dbReference type="ARBA" id="ARBA00022490"/>
    </source>
</evidence>
<dbReference type="EMBL" id="BAAADD010000007">
    <property type="protein sequence ID" value="GAA0576440.1"/>
    <property type="molecule type" value="Genomic_DNA"/>
</dbReference>
<evidence type="ECO:0000256" key="2">
    <source>
        <dbReference type="ARBA" id="ARBA00015195"/>
    </source>
</evidence>
<dbReference type="PANTHER" id="PTHR34981:SF1">
    <property type="entry name" value="CELL DIVISION PROTEIN ZAPA"/>
    <property type="match status" value="1"/>
</dbReference>
<dbReference type="InterPro" id="IPR042233">
    <property type="entry name" value="Cell_div_ZapA_N"/>
</dbReference>
<comment type="caution">
    <text evidence="11">The sequence shown here is derived from an EMBL/GenBank/DDBJ whole genome shotgun (WGS) entry which is preliminary data.</text>
</comment>
<dbReference type="PANTHER" id="PTHR34981">
    <property type="entry name" value="CELL DIVISION PROTEIN ZAPA"/>
    <property type="match status" value="1"/>
</dbReference>
<protein>
    <recommendedName>
        <fullName evidence="2">Cell division protein ZapA</fullName>
    </recommendedName>
    <alternativeName>
        <fullName evidence="9">Z ring-associated protein ZapA</fullName>
    </alternativeName>
</protein>
<evidence type="ECO:0000313" key="12">
    <source>
        <dbReference type="Proteomes" id="UP001499951"/>
    </source>
</evidence>
<evidence type="ECO:0000313" key="11">
    <source>
        <dbReference type="EMBL" id="GAA0576440.1"/>
    </source>
</evidence>
<name>A0ABP3PXK6_9PROT</name>
<feature type="coiled-coil region" evidence="10">
    <location>
        <begin position="63"/>
        <end position="119"/>
    </location>
</feature>
<proteinExistence type="predicted"/>
<keyword evidence="4 11" id="KW-0132">Cell division</keyword>
<accession>A0ABP3PXK6</accession>
<organism evidence="11 12">
    <name type="scientific">Rhizomicrobium electricum</name>
    <dbReference type="NCBI Taxonomy" id="480070"/>
    <lineage>
        <taxon>Bacteria</taxon>
        <taxon>Pseudomonadati</taxon>
        <taxon>Pseudomonadota</taxon>
        <taxon>Alphaproteobacteria</taxon>
        <taxon>Micropepsales</taxon>
        <taxon>Micropepsaceae</taxon>
        <taxon>Rhizomicrobium</taxon>
    </lineage>
</organism>
<dbReference type="SUPFAM" id="SSF102829">
    <property type="entry name" value="Cell division protein ZapA-like"/>
    <property type="match status" value="1"/>
</dbReference>
<dbReference type="Pfam" id="PF05164">
    <property type="entry name" value="ZapA"/>
    <property type="match status" value="1"/>
</dbReference>
<evidence type="ECO:0000256" key="8">
    <source>
        <dbReference type="ARBA" id="ARBA00026068"/>
    </source>
</evidence>
<dbReference type="RefSeq" id="WP_166936468.1">
    <property type="nucleotide sequence ID" value="NZ_BAAADD010000007.1"/>
</dbReference>
<evidence type="ECO:0000256" key="5">
    <source>
        <dbReference type="ARBA" id="ARBA00023210"/>
    </source>
</evidence>
<keyword evidence="3" id="KW-0963">Cytoplasm</keyword>
<evidence type="ECO:0000256" key="1">
    <source>
        <dbReference type="ARBA" id="ARBA00004496"/>
    </source>
</evidence>
<gene>
    <name evidence="11" type="ORF">GCM10008942_26610</name>
</gene>
<dbReference type="Gene3D" id="3.30.160.880">
    <property type="entry name" value="Cell division protein ZapA protomer, N-terminal domain"/>
    <property type="match status" value="1"/>
</dbReference>
<sequence>MPLVNVMVNGRAYTIACDEGEEDHLKALASEVDSKVSELLGSVGQVGDQRLILMAALLLADELHVATAHLETAKQELAAAKAAQVEASDRMEHSESIAADVLENAVKRIEDIAAKLKAA</sequence>
<comment type="subcellular location">
    <subcellularLocation>
        <location evidence="1">Cytoplasm</location>
    </subcellularLocation>
</comment>
<dbReference type="InterPro" id="IPR036192">
    <property type="entry name" value="Cell_div_ZapA-like_sf"/>
</dbReference>
<keyword evidence="10" id="KW-0175">Coiled coil</keyword>
<evidence type="ECO:0000256" key="4">
    <source>
        <dbReference type="ARBA" id="ARBA00022618"/>
    </source>
</evidence>
<keyword evidence="12" id="KW-1185">Reference proteome</keyword>